<evidence type="ECO:0000313" key="1">
    <source>
        <dbReference type="EMBL" id="SFT62326.1"/>
    </source>
</evidence>
<keyword evidence="2" id="KW-1185">Reference proteome</keyword>
<dbReference type="RefSeq" id="WP_090247633.1">
    <property type="nucleotide sequence ID" value="NZ_FPAS01000002.1"/>
</dbReference>
<protein>
    <recommendedName>
        <fullName evidence="3">PH domain-containing protein</fullName>
    </recommendedName>
</protein>
<dbReference type="OrthoDB" id="1436588at2"/>
<name>A0A1I6ZI03_9FLAO</name>
<dbReference type="Proteomes" id="UP000236454">
    <property type="component" value="Unassembled WGS sequence"/>
</dbReference>
<sequence>MILDSTYTTKDEEKLIRAKVGKPISILKRLQLGGIGSYKMTVVSFSNGFKILRKNNDSLTANIELRPKGILVHLNQRGTRYTWVIAYHHLAIFSSETYNIHAAGEFLKFEKNKAFGINEKFLNRMLQEKQKQLSY</sequence>
<accession>A0A1I6ZI03</accession>
<dbReference type="STRING" id="477690.SAMN05216474_1378"/>
<dbReference type="AlphaFoldDB" id="A0A1I6ZI03"/>
<gene>
    <name evidence="1" type="ORF">SAMN05216474_1378</name>
</gene>
<evidence type="ECO:0000313" key="2">
    <source>
        <dbReference type="Proteomes" id="UP000236454"/>
    </source>
</evidence>
<organism evidence="1 2">
    <name type="scientific">Lishizhenia tianjinensis</name>
    <dbReference type="NCBI Taxonomy" id="477690"/>
    <lineage>
        <taxon>Bacteria</taxon>
        <taxon>Pseudomonadati</taxon>
        <taxon>Bacteroidota</taxon>
        <taxon>Flavobacteriia</taxon>
        <taxon>Flavobacteriales</taxon>
        <taxon>Crocinitomicaceae</taxon>
        <taxon>Lishizhenia</taxon>
    </lineage>
</organism>
<reference evidence="1 2" key="1">
    <citation type="submission" date="2016-10" db="EMBL/GenBank/DDBJ databases">
        <authorList>
            <person name="de Groot N.N."/>
        </authorList>
    </citation>
    <scope>NUCLEOTIDE SEQUENCE [LARGE SCALE GENOMIC DNA]</scope>
    <source>
        <strain evidence="1 2">CGMCC 1.7005</strain>
    </source>
</reference>
<dbReference type="EMBL" id="FPAS01000002">
    <property type="protein sequence ID" value="SFT62326.1"/>
    <property type="molecule type" value="Genomic_DNA"/>
</dbReference>
<evidence type="ECO:0008006" key="3">
    <source>
        <dbReference type="Google" id="ProtNLM"/>
    </source>
</evidence>
<proteinExistence type="predicted"/>